<evidence type="ECO:0008006" key="3">
    <source>
        <dbReference type="Google" id="ProtNLM"/>
    </source>
</evidence>
<proteinExistence type="predicted"/>
<reference evidence="1" key="1">
    <citation type="journal article" date="2022" name="Int. J. Syst. Evol. Microbiol.">
        <title>Genome-based, phenotypic and chemotaxonomic classification of Faecalibacterium strains: proposal of three novel species Faecalibacterium duncaniae sp. nov., Faecalibacterium hattorii sp. nov. and Faecalibacterium gallinarum sp. nov. .</title>
        <authorList>
            <person name="Sakamoto M."/>
            <person name="Sakurai N."/>
            <person name="Tanno H."/>
            <person name="Iino T."/>
            <person name="Ohkuma M."/>
            <person name="Endo A."/>
        </authorList>
    </citation>
    <scope>NUCLEOTIDE SEQUENCE</scope>
    <source>
        <strain evidence="1">JCM 17207</strain>
    </source>
</reference>
<keyword evidence="2" id="KW-1185">Reference proteome</keyword>
<dbReference type="SUPFAM" id="SSF47226">
    <property type="entry name" value="Histidine-containing phosphotransfer domain, HPT domain"/>
    <property type="match status" value="1"/>
</dbReference>
<accession>A0AA37IXD4</accession>
<organism evidence="1 2">
    <name type="scientific">Faecalibacterium gallinarum</name>
    <dbReference type="NCBI Taxonomy" id="2903556"/>
    <lineage>
        <taxon>Bacteria</taxon>
        <taxon>Bacillati</taxon>
        <taxon>Bacillota</taxon>
        <taxon>Clostridia</taxon>
        <taxon>Eubacteriales</taxon>
        <taxon>Oscillospiraceae</taxon>
        <taxon>Faecalibacterium</taxon>
    </lineage>
</organism>
<dbReference type="AlphaFoldDB" id="A0AA37IXD4"/>
<dbReference type="GO" id="GO:0000160">
    <property type="term" value="P:phosphorelay signal transduction system"/>
    <property type="evidence" value="ECO:0007669"/>
    <property type="project" value="InterPro"/>
</dbReference>
<dbReference type="InterPro" id="IPR036641">
    <property type="entry name" value="HPT_dom_sf"/>
</dbReference>
<evidence type="ECO:0000313" key="1">
    <source>
        <dbReference type="EMBL" id="GJN64076.1"/>
    </source>
</evidence>
<evidence type="ECO:0000313" key="2">
    <source>
        <dbReference type="Proteomes" id="UP001055185"/>
    </source>
</evidence>
<dbReference type="Proteomes" id="UP001055185">
    <property type="component" value="Unassembled WGS sequence"/>
</dbReference>
<dbReference type="EMBL" id="BQKV01000026">
    <property type="protein sequence ID" value="GJN64076.1"/>
    <property type="molecule type" value="Genomic_DNA"/>
</dbReference>
<sequence>MKRFYACIAILVAVVFLAGYSSRKVQNFVQDISDVLYQAEESLEQEDYPAAYRTLAYGAERCREIRHQMETILRTDDFTKLEEYLRAACGYLEQGAQEETIGELRRAAVEVERLNRLSRRLV</sequence>
<name>A0AA37IXD4_9FIRM</name>
<gene>
    <name evidence="1" type="ORF">JCM17207_07010</name>
</gene>
<comment type="caution">
    <text evidence="1">The sequence shown here is derived from an EMBL/GenBank/DDBJ whole genome shotgun (WGS) entry which is preliminary data.</text>
</comment>
<protein>
    <recommendedName>
        <fullName evidence="3">DUF4363 family protein</fullName>
    </recommendedName>
</protein>
<dbReference type="RefSeq" id="WP_238316312.1">
    <property type="nucleotide sequence ID" value="NZ_BQKV01000026.1"/>
</dbReference>